<dbReference type="InterPro" id="IPR036282">
    <property type="entry name" value="Glutathione-S-Trfase_C_sf"/>
</dbReference>
<dbReference type="PROSITE" id="PS50404">
    <property type="entry name" value="GST_NTER"/>
    <property type="match status" value="1"/>
</dbReference>
<dbReference type="Pfam" id="PF13410">
    <property type="entry name" value="GST_C_2"/>
    <property type="match status" value="1"/>
</dbReference>
<dbReference type="SUPFAM" id="SSF52833">
    <property type="entry name" value="Thioredoxin-like"/>
    <property type="match status" value="1"/>
</dbReference>
<dbReference type="FunFam" id="1.20.1050.10:FF:000017">
    <property type="entry name" value="Maleylacetoacetate isomerase"/>
    <property type="match status" value="1"/>
</dbReference>
<dbReference type="PANTHER" id="PTHR42673">
    <property type="entry name" value="MALEYLACETOACETATE ISOMERASE"/>
    <property type="match status" value="1"/>
</dbReference>
<dbReference type="SFLD" id="SFLDS00019">
    <property type="entry name" value="Glutathione_Transferase_(cytos"/>
    <property type="match status" value="1"/>
</dbReference>
<comment type="similarity">
    <text evidence="1">Belongs to the GST superfamily. Zeta family.</text>
</comment>
<evidence type="ECO:0000313" key="5">
    <source>
        <dbReference type="Proteomes" id="UP000235015"/>
    </source>
</evidence>
<name>A0A2N6D0F6_9GAMM</name>
<evidence type="ECO:0000313" key="4">
    <source>
        <dbReference type="EMBL" id="PLX63147.1"/>
    </source>
</evidence>
<dbReference type="AlphaFoldDB" id="A0A2N6D0F6"/>
<dbReference type="SFLD" id="SFLDG00358">
    <property type="entry name" value="Main_(cytGST)"/>
    <property type="match status" value="1"/>
</dbReference>
<dbReference type="NCBIfam" id="TIGR01262">
    <property type="entry name" value="maiA"/>
    <property type="match status" value="1"/>
</dbReference>
<dbReference type="RefSeq" id="WP_273437752.1">
    <property type="nucleotide sequence ID" value="NZ_PKUN01000002.1"/>
</dbReference>
<dbReference type="InterPro" id="IPR040079">
    <property type="entry name" value="Glutathione_S-Trfase"/>
</dbReference>
<gene>
    <name evidence="4" type="primary">maiA</name>
    <name evidence="4" type="ORF">C0630_03045</name>
</gene>
<dbReference type="InterPro" id="IPR034333">
    <property type="entry name" value="GST_Zeta_N"/>
</dbReference>
<dbReference type="SUPFAM" id="SSF47616">
    <property type="entry name" value="GST C-terminal domain-like"/>
    <property type="match status" value="1"/>
</dbReference>
<dbReference type="InterPro" id="IPR034330">
    <property type="entry name" value="GST_Zeta_C"/>
</dbReference>
<evidence type="ECO:0000259" key="3">
    <source>
        <dbReference type="PROSITE" id="PS50405"/>
    </source>
</evidence>
<dbReference type="Gene3D" id="3.40.30.10">
    <property type="entry name" value="Glutaredoxin"/>
    <property type="match status" value="1"/>
</dbReference>
<dbReference type="Proteomes" id="UP000235015">
    <property type="component" value="Unassembled WGS sequence"/>
</dbReference>
<feature type="domain" description="GST C-terminal" evidence="3">
    <location>
        <begin position="86"/>
        <end position="213"/>
    </location>
</feature>
<reference evidence="4 5" key="1">
    <citation type="submission" date="2017-11" db="EMBL/GenBank/DDBJ databases">
        <title>Genome-resolved metagenomics identifies genetic mobility, metabolic interactions, and unexpected diversity in perchlorate-reducing communities.</title>
        <authorList>
            <person name="Barnum T.P."/>
            <person name="Figueroa I.A."/>
            <person name="Carlstrom C.I."/>
            <person name="Lucas L.N."/>
            <person name="Engelbrektson A.L."/>
            <person name="Coates J.D."/>
        </authorList>
    </citation>
    <scope>NUCLEOTIDE SEQUENCE [LARGE SCALE GENOMIC DNA]</scope>
    <source>
        <strain evidence="4">BM301</strain>
    </source>
</reference>
<protein>
    <submittedName>
        <fullName evidence="4">Maleylacetoacetate isomerase</fullName>
    </submittedName>
</protein>
<organism evidence="4 5">
    <name type="scientific">Sedimenticola selenatireducens</name>
    <dbReference type="NCBI Taxonomy" id="191960"/>
    <lineage>
        <taxon>Bacteria</taxon>
        <taxon>Pseudomonadati</taxon>
        <taxon>Pseudomonadota</taxon>
        <taxon>Gammaproteobacteria</taxon>
        <taxon>Chromatiales</taxon>
        <taxon>Sedimenticolaceae</taxon>
        <taxon>Sedimenticola</taxon>
    </lineage>
</organism>
<evidence type="ECO:0000259" key="2">
    <source>
        <dbReference type="PROSITE" id="PS50404"/>
    </source>
</evidence>
<dbReference type="Pfam" id="PF13417">
    <property type="entry name" value="GST_N_3"/>
    <property type="match status" value="1"/>
</dbReference>
<dbReference type="GO" id="GO:0006559">
    <property type="term" value="P:L-phenylalanine catabolic process"/>
    <property type="evidence" value="ECO:0007669"/>
    <property type="project" value="TreeGrafter"/>
</dbReference>
<dbReference type="PROSITE" id="PS50405">
    <property type="entry name" value="GST_CTER"/>
    <property type="match status" value="1"/>
</dbReference>
<dbReference type="InterPro" id="IPR036249">
    <property type="entry name" value="Thioredoxin-like_sf"/>
</dbReference>
<dbReference type="GO" id="GO:0006749">
    <property type="term" value="P:glutathione metabolic process"/>
    <property type="evidence" value="ECO:0007669"/>
    <property type="project" value="TreeGrafter"/>
</dbReference>
<dbReference type="GO" id="GO:0004364">
    <property type="term" value="F:glutathione transferase activity"/>
    <property type="evidence" value="ECO:0007669"/>
    <property type="project" value="TreeGrafter"/>
</dbReference>
<dbReference type="EMBL" id="PKUN01000002">
    <property type="protein sequence ID" value="PLX63147.1"/>
    <property type="molecule type" value="Genomic_DNA"/>
</dbReference>
<dbReference type="GO" id="GO:0005737">
    <property type="term" value="C:cytoplasm"/>
    <property type="evidence" value="ECO:0007669"/>
    <property type="project" value="InterPro"/>
</dbReference>
<evidence type="ECO:0000256" key="1">
    <source>
        <dbReference type="ARBA" id="ARBA00010007"/>
    </source>
</evidence>
<dbReference type="STRING" id="1111735.GCA_000428045_02711"/>
<dbReference type="PANTHER" id="PTHR42673:SF4">
    <property type="entry name" value="MALEYLACETOACETATE ISOMERASE"/>
    <property type="match status" value="1"/>
</dbReference>
<keyword evidence="4" id="KW-0413">Isomerase</keyword>
<sequence length="213" mass="24246">MMTLYDYFRSTAAYRVRITLNLKGLDYQQAPVNLLKGEDHGTDYRAVNPQGLVPALTVDKAVLQQSLAICEYLDEVEPEPPLLPGDPLQRAQIRALAQMVACDIHPVNNLRILKYLTGELGVSEAQKLNWYRHWIDEGFRPIEQMLEKTAPDGPFCFGERVTLADICLVPQVYNARRFELDLNPYPRIVGIEQHCLTLDAFERAKPDNQPDAH</sequence>
<comment type="caution">
    <text evidence="4">The sequence shown here is derived from an EMBL/GenBank/DDBJ whole genome shotgun (WGS) entry which is preliminary data.</text>
</comment>
<dbReference type="CDD" id="cd03042">
    <property type="entry name" value="GST_N_Zeta"/>
    <property type="match status" value="1"/>
</dbReference>
<dbReference type="InterPro" id="IPR004045">
    <property type="entry name" value="Glutathione_S-Trfase_N"/>
</dbReference>
<dbReference type="Gene3D" id="1.20.1050.10">
    <property type="match status" value="1"/>
</dbReference>
<dbReference type="GO" id="GO:0016034">
    <property type="term" value="F:maleylacetoacetate isomerase activity"/>
    <property type="evidence" value="ECO:0007669"/>
    <property type="project" value="TreeGrafter"/>
</dbReference>
<feature type="domain" description="GST N-terminal" evidence="2">
    <location>
        <begin position="1"/>
        <end position="81"/>
    </location>
</feature>
<proteinExistence type="inferred from homology"/>
<dbReference type="InterPro" id="IPR010987">
    <property type="entry name" value="Glutathione-S-Trfase_C-like"/>
</dbReference>
<dbReference type="InterPro" id="IPR005955">
    <property type="entry name" value="GST_Zeta"/>
</dbReference>
<dbReference type="CDD" id="cd03191">
    <property type="entry name" value="GST_C_Zeta"/>
    <property type="match status" value="1"/>
</dbReference>
<accession>A0A2N6D0F6</accession>